<accession>A0AAV7GWB3</accession>
<evidence type="ECO:0000313" key="2">
    <source>
        <dbReference type="Proteomes" id="UP000775213"/>
    </source>
</evidence>
<reference evidence="1 2" key="1">
    <citation type="journal article" date="2021" name="Hortic Res">
        <title>Chromosome-scale assembly of the Dendrobium chrysotoxum genome enhances the understanding of orchid evolution.</title>
        <authorList>
            <person name="Zhang Y."/>
            <person name="Zhang G.Q."/>
            <person name="Zhang D."/>
            <person name="Liu X.D."/>
            <person name="Xu X.Y."/>
            <person name="Sun W.H."/>
            <person name="Yu X."/>
            <person name="Zhu X."/>
            <person name="Wang Z.W."/>
            <person name="Zhao X."/>
            <person name="Zhong W.Y."/>
            <person name="Chen H."/>
            <person name="Yin W.L."/>
            <person name="Huang T."/>
            <person name="Niu S.C."/>
            <person name="Liu Z.J."/>
        </authorList>
    </citation>
    <scope>NUCLEOTIDE SEQUENCE [LARGE SCALE GENOMIC DNA]</scope>
    <source>
        <strain evidence="1">Lindl</strain>
    </source>
</reference>
<gene>
    <name evidence="1" type="ORF">IEQ34_012329</name>
</gene>
<dbReference type="AlphaFoldDB" id="A0AAV7GWB3"/>
<proteinExistence type="predicted"/>
<dbReference type="EMBL" id="JAGFBR010000011">
    <property type="protein sequence ID" value="KAH0459515.1"/>
    <property type="molecule type" value="Genomic_DNA"/>
</dbReference>
<protein>
    <submittedName>
        <fullName evidence="1">Uncharacterized protein</fullName>
    </submittedName>
</protein>
<name>A0AAV7GWB3_DENCH</name>
<comment type="caution">
    <text evidence="1">The sequence shown here is derived from an EMBL/GenBank/DDBJ whole genome shotgun (WGS) entry which is preliminary data.</text>
</comment>
<organism evidence="1 2">
    <name type="scientific">Dendrobium chrysotoxum</name>
    <name type="common">Orchid</name>
    <dbReference type="NCBI Taxonomy" id="161865"/>
    <lineage>
        <taxon>Eukaryota</taxon>
        <taxon>Viridiplantae</taxon>
        <taxon>Streptophyta</taxon>
        <taxon>Embryophyta</taxon>
        <taxon>Tracheophyta</taxon>
        <taxon>Spermatophyta</taxon>
        <taxon>Magnoliopsida</taxon>
        <taxon>Liliopsida</taxon>
        <taxon>Asparagales</taxon>
        <taxon>Orchidaceae</taxon>
        <taxon>Epidendroideae</taxon>
        <taxon>Malaxideae</taxon>
        <taxon>Dendrobiinae</taxon>
        <taxon>Dendrobium</taxon>
    </lineage>
</organism>
<dbReference type="Proteomes" id="UP000775213">
    <property type="component" value="Unassembled WGS sequence"/>
</dbReference>
<sequence length="65" mass="7359">MKPYIKENGHYMTRHTGYISLVSELNLGRMAESSKGVAADDDRSLETLWGAQLNRTSLGELRNYL</sequence>
<keyword evidence="2" id="KW-1185">Reference proteome</keyword>
<evidence type="ECO:0000313" key="1">
    <source>
        <dbReference type="EMBL" id="KAH0459515.1"/>
    </source>
</evidence>